<proteinExistence type="predicted"/>
<evidence type="ECO:0000313" key="1">
    <source>
        <dbReference type="EMBL" id="KAJ8439648.1"/>
    </source>
</evidence>
<organism evidence="1 2">
    <name type="scientific">Carnegiea gigantea</name>
    <dbReference type="NCBI Taxonomy" id="171969"/>
    <lineage>
        <taxon>Eukaryota</taxon>
        <taxon>Viridiplantae</taxon>
        <taxon>Streptophyta</taxon>
        <taxon>Embryophyta</taxon>
        <taxon>Tracheophyta</taxon>
        <taxon>Spermatophyta</taxon>
        <taxon>Magnoliopsida</taxon>
        <taxon>eudicotyledons</taxon>
        <taxon>Gunneridae</taxon>
        <taxon>Pentapetalae</taxon>
        <taxon>Caryophyllales</taxon>
        <taxon>Cactineae</taxon>
        <taxon>Cactaceae</taxon>
        <taxon>Cactoideae</taxon>
        <taxon>Echinocereeae</taxon>
        <taxon>Carnegiea</taxon>
    </lineage>
</organism>
<reference evidence="1" key="1">
    <citation type="submission" date="2022-04" db="EMBL/GenBank/DDBJ databases">
        <title>Carnegiea gigantea Genome sequencing and assembly v2.</title>
        <authorList>
            <person name="Copetti D."/>
            <person name="Sanderson M.J."/>
            <person name="Burquez A."/>
            <person name="Wojciechowski M.F."/>
        </authorList>
    </citation>
    <scope>NUCLEOTIDE SEQUENCE</scope>
    <source>
        <strain evidence="1">SGP5-SGP5p</strain>
        <tissue evidence="1">Aerial part</tissue>
    </source>
</reference>
<comment type="caution">
    <text evidence="1">The sequence shown here is derived from an EMBL/GenBank/DDBJ whole genome shotgun (WGS) entry which is preliminary data.</text>
</comment>
<sequence>MGSARLLIEVKLDVVLPDGVDFVTKKGVSGRWWYMTGGQPKWFNKDCQTKYQKDRDGSFQTLIGFWNVLGLKQQAALCRASNATDVRNAMFNIPNTKSPGINGFSHSWDQVRELVINAVLNLFKTGKPLKYVSHINLVLIRKVFCPNEADNFRPLILLVADL</sequence>
<protein>
    <submittedName>
        <fullName evidence="1">Uncharacterized protein</fullName>
    </submittedName>
</protein>
<dbReference type="EMBL" id="JAKOGI010000213">
    <property type="protein sequence ID" value="KAJ8439648.1"/>
    <property type="molecule type" value="Genomic_DNA"/>
</dbReference>
<dbReference type="OrthoDB" id="1934719at2759"/>
<dbReference type="AlphaFoldDB" id="A0A9Q1QEQ3"/>
<dbReference type="Proteomes" id="UP001153076">
    <property type="component" value="Unassembled WGS sequence"/>
</dbReference>
<evidence type="ECO:0000313" key="2">
    <source>
        <dbReference type="Proteomes" id="UP001153076"/>
    </source>
</evidence>
<accession>A0A9Q1QEQ3</accession>
<name>A0A9Q1QEQ3_9CARY</name>
<keyword evidence="2" id="KW-1185">Reference proteome</keyword>
<gene>
    <name evidence="1" type="ORF">Cgig2_021660</name>
</gene>